<evidence type="ECO:0000256" key="3">
    <source>
        <dbReference type="ARBA" id="ARBA00022574"/>
    </source>
</evidence>
<dbReference type="EMBL" id="AEYJ02000137">
    <property type="protein sequence ID" value="KFH12523.1"/>
    <property type="molecule type" value="Genomic_DNA"/>
</dbReference>
<evidence type="ECO:0000256" key="6">
    <source>
        <dbReference type="ARBA" id="ARBA00023212"/>
    </source>
</evidence>
<dbReference type="AlphaFoldDB" id="A0A086QIU1"/>
<evidence type="ECO:0000256" key="8">
    <source>
        <dbReference type="SAM" id="MobiDB-lite"/>
    </source>
</evidence>
<keyword evidence="4" id="KW-0677">Repeat</keyword>
<evidence type="ECO:0000256" key="5">
    <source>
        <dbReference type="ARBA" id="ARBA00023054"/>
    </source>
</evidence>
<feature type="region of interest" description="Disordered" evidence="8">
    <location>
        <begin position="93"/>
        <end position="116"/>
    </location>
</feature>
<feature type="region of interest" description="Disordered" evidence="8">
    <location>
        <begin position="1"/>
        <end position="31"/>
    </location>
</feature>
<protein>
    <submittedName>
        <fullName evidence="9">WD domain, G-beta repeat-containing protein</fullName>
    </submittedName>
</protein>
<gene>
    <name evidence="9" type="ORF">TGVAND_245752A</name>
</gene>
<feature type="compositionally biased region" description="Basic and acidic residues" evidence="8">
    <location>
        <begin position="1"/>
        <end position="10"/>
    </location>
</feature>
<reference evidence="9 10" key="1">
    <citation type="submission" date="2014-08" db="EMBL/GenBank/DDBJ databases">
        <authorList>
            <person name="Sibley D."/>
            <person name="Venepally P."/>
            <person name="Karamycheva S."/>
            <person name="Hadjithomas M."/>
            <person name="Khan A."/>
            <person name="Brunk B."/>
            <person name="Roos D."/>
            <person name="Caler E."/>
            <person name="Lorenzi H."/>
        </authorList>
    </citation>
    <scope>NUCLEOTIDE SEQUENCE [LARGE SCALE GENOMIC DNA]</scope>
    <source>
        <strain evidence="9 10">VAND</strain>
    </source>
</reference>
<dbReference type="SUPFAM" id="SSF50978">
    <property type="entry name" value="WD40 repeat-like"/>
    <property type="match status" value="1"/>
</dbReference>
<name>A0A086QIU1_TOXGO</name>
<keyword evidence="6" id="KW-0206">Cytoskeleton</keyword>
<organism evidence="9 10">
    <name type="scientific">Toxoplasma gondii VAND</name>
    <dbReference type="NCBI Taxonomy" id="933077"/>
    <lineage>
        <taxon>Eukaryota</taxon>
        <taxon>Sar</taxon>
        <taxon>Alveolata</taxon>
        <taxon>Apicomplexa</taxon>
        <taxon>Conoidasida</taxon>
        <taxon>Coccidia</taxon>
        <taxon>Eucoccidiorida</taxon>
        <taxon>Eimeriorina</taxon>
        <taxon>Sarcocystidae</taxon>
        <taxon>Toxoplasma</taxon>
    </lineage>
</organism>
<dbReference type="PANTHER" id="PTHR14885">
    <property type="entry name" value="CILIA- AND FLAGELLA-ASSOCIATED PROTEIN 43-RELATED"/>
    <property type="match status" value="1"/>
</dbReference>
<dbReference type="Gene3D" id="2.130.10.10">
    <property type="entry name" value="YVTN repeat-like/Quinoprotein amine dehydrogenase"/>
    <property type="match status" value="1"/>
</dbReference>
<keyword evidence="2" id="KW-0963">Cytoplasm</keyword>
<dbReference type="GO" id="GO:0005930">
    <property type="term" value="C:axoneme"/>
    <property type="evidence" value="ECO:0007669"/>
    <property type="project" value="UniProtKB-SubCell"/>
</dbReference>
<evidence type="ECO:0000313" key="10">
    <source>
        <dbReference type="Proteomes" id="UP000028840"/>
    </source>
</evidence>
<accession>A0A086QIU1</accession>
<keyword evidence="3" id="KW-0853">WD repeat</keyword>
<sequence length="461" mass="50532">MKTELEDGAPRRHRSTACLPEKRNRASRGVQEEMSGFLEGKRNGLRCQPLRFLQSHGVDVPRRANACILDSDSFVFVSGRQVVVHRFLSGKRRAKKDSRAASGTDAPLPNERLDNAATLPAGPLRRKTIFLDALDPEETQATHGIDCIPATRADATEKQQPLDRSAERNLPAEAEIQALSPEAAVASSLDRNSFVLHYASGKDGEGGVSALAVDPFHKLLAVCEWNDSAQPSIHIYSTQTYKYLRSLRGESSTGYTCAAFRGCECFQSAPVDVHSTEQSDHSPKNDREEAGETENGKLSISEGTSEASVDFTYKSDEANPPSLDDNTAKLQDFNRTFSSSCSAACPSEERSVMRKKVELQQNSFGSDRSILLASVGSAPDFFLTLWDVEQGLALLRFKASAQEVFTVKWSILFPLQLTTAGARHVKLWSVAKTFTGLKLQVTVSATLASGSRKARRKWTCL</sequence>
<evidence type="ECO:0000256" key="2">
    <source>
        <dbReference type="ARBA" id="ARBA00022490"/>
    </source>
</evidence>
<keyword evidence="7" id="KW-0966">Cell projection</keyword>
<dbReference type="InterPro" id="IPR036322">
    <property type="entry name" value="WD40_repeat_dom_sf"/>
</dbReference>
<evidence type="ECO:0000256" key="4">
    <source>
        <dbReference type="ARBA" id="ARBA00022737"/>
    </source>
</evidence>
<dbReference type="Proteomes" id="UP000028840">
    <property type="component" value="Unassembled WGS sequence"/>
</dbReference>
<reference evidence="9 10" key="2">
    <citation type="journal article" date="2015" name="Eukaryot. Cell">
        <title>Genetic mapping reveals that sinefungin resistance in Toxoplasma gondii is controlled by a putative amino acid transporter locus that can be used as a negative selectable marker.</title>
        <authorList>
            <person name="Behnke M.S."/>
            <person name="Khan A."/>
            <person name="Sibley L.D."/>
        </authorList>
    </citation>
    <scope>NUCLEOTIDE SEQUENCE [LARGE SCALE GENOMIC DNA]</scope>
    <source>
        <strain evidence="9 10">VAND</strain>
    </source>
</reference>
<evidence type="ECO:0000256" key="1">
    <source>
        <dbReference type="ARBA" id="ARBA00004430"/>
    </source>
</evidence>
<proteinExistence type="predicted"/>
<keyword evidence="5" id="KW-0175">Coiled coil</keyword>
<feature type="compositionally biased region" description="Basic and acidic residues" evidence="8">
    <location>
        <begin position="274"/>
        <end position="290"/>
    </location>
</feature>
<comment type="subcellular location">
    <subcellularLocation>
        <location evidence="1">Cytoplasm</location>
        <location evidence="1">Cytoskeleton</location>
        <location evidence="1">Cilium axoneme</location>
    </subcellularLocation>
</comment>
<feature type="region of interest" description="Disordered" evidence="8">
    <location>
        <begin position="274"/>
        <end position="304"/>
    </location>
</feature>
<evidence type="ECO:0000256" key="7">
    <source>
        <dbReference type="ARBA" id="ARBA00023273"/>
    </source>
</evidence>
<comment type="caution">
    <text evidence="9">The sequence shown here is derived from an EMBL/GenBank/DDBJ whole genome shotgun (WGS) entry which is preliminary data.</text>
</comment>
<dbReference type="VEuPathDB" id="ToxoDB:TGVAND_245752A"/>
<dbReference type="PANTHER" id="PTHR14885:SF3">
    <property type="entry name" value="CILIA- AND FLAGELLA-ASSOCIATED PROTEIN 44"/>
    <property type="match status" value="1"/>
</dbReference>
<evidence type="ECO:0000313" key="9">
    <source>
        <dbReference type="EMBL" id="KFH12523.1"/>
    </source>
</evidence>
<dbReference type="InterPro" id="IPR015943">
    <property type="entry name" value="WD40/YVTN_repeat-like_dom_sf"/>
</dbReference>